<evidence type="ECO:0000256" key="5">
    <source>
        <dbReference type="ARBA" id="ARBA00022694"/>
    </source>
</evidence>
<name>A0A0K6IP93_9GAMM</name>
<reference evidence="9" key="1">
    <citation type="submission" date="2015-08" db="EMBL/GenBank/DDBJ databases">
        <authorList>
            <person name="Varghese N."/>
        </authorList>
    </citation>
    <scope>NUCLEOTIDE SEQUENCE [LARGE SCALE GENOMIC DNA]</scope>
    <source>
        <strain evidence="9">JCM 18476</strain>
    </source>
</reference>
<evidence type="ECO:0000256" key="3">
    <source>
        <dbReference type="ARBA" id="ARBA00019012"/>
    </source>
</evidence>
<dbReference type="SUPFAM" id="SSF53067">
    <property type="entry name" value="Actin-like ATPase domain"/>
    <property type="match status" value="2"/>
</dbReference>
<dbReference type="STRING" id="1137284.GCA_001418205_02673"/>
<dbReference type="RefSeq" id="WP_055463728.1">
    <property type="nucleotide sequence ID" value="NZ_CYHG01000008.1"/>
</dbReference>
<organism evidence="8 9">
    <name type="scientific">Marinomonas fungiae</name>
    <dbReference type="NCBI Taxonomy" id="1137284"/>
    <lineage>
        <taxon>Bacteria</taxon>
        <taxon>Pseudomonadati</taxon>
        <taxon>Pseudomonadota</taxon>
        <taxon>Gammaproteobacteria</taxon>
        <taxon>Oceanospirillales</taxon>
        <taxon>Oceanospirillaceae</taxon>
        <taxon>Marinomonas</taxon>
    </lineage>
</organism>
<evidence type="ECO:0000313" key="8">
    <source>
        <dbReference type="EMBL" id="CUB04928.1"/>
    </source>
</evidence>
<keyword evidence="4" id="KW-0963">Cytoplasm</keyword>
<dbReference type="PANTHER" id="PTHR11735:SF11">
    <property type="entry name" value="TRNA THREONYLCARBAMOYLADENOSINE BIOSYNTHESIS PROTEIN TSAB"/>
    <property type="match status" value="1"/>
</dbReference>
<feature type="domain" description="Gcp-like" evidence="7">
    <location>
        <begin position="29"/>
        <end position="134"/>
    </location>
</feature>
<dbReference type="CDD" id="cd24032">
    <property type="entry name" value="ASKHA_NBD_TsaB"/>
    <property type="match status" value="1"/>
</dbReference>
<dbReference type="InterPro" id="IPR043129">
    <property type="entry name" value="ATPase_NBD"/>
</dbReference>
<accession>A0A0K6IP93</accession>
<evidence type="ECO:0000256" key="1">
    <source>
        <dbReference type="ARBA" id="ARBA00004496"/>
    </source>
</evidence>
<dbReference type="OrthoDB" id="9809995at2"/>
<evidence type="ECO:0000313" key="9">
    <source>
        <dbReference type="Proteomes" id="UP000182769"/>
    </source>
</evidence>
<evidence type="ECO:0000256" key="4">
    <source>
        <dbReference type="ARBA" id="ARBA00022490"/>
    </source>
</evidence>
<dbReference type="PANTHER" id="PTHR11735">
    <property type="entry name" value="TRNA N6-ADENOSINE THREONYLCARBAMOYLTRANSFERASE"/>
    <property type="match status" value="1"/>
</dbReference>
<dbReference type="Gene3D" id="3.30.420.40">
    <property type="match status" value="2"/>
</dbReference>
<keyword evidence="9" id="KW-1185">Reference proteome</keyword>
<dbReference type="GO" id="GO:0002949">
    <property type="term" value="P:tRNA threonylcarbamoyladenosine modification"/>
    <property type="evidence" value="ECO:0007669"/>
    <property type="project" value="InterPro"/>
</dbReference>
<comment type="similarity">
    <text evidence="2">Belongs to the KAE1 / TsaD family. TsaB subfamily.</text>
</comment>
<evidence type="ECO:0000259" key="7">
    <source>
        <dbReference type="Pfam" id="PF00814"/>
    </source>
</evidence>
<dbReference type="NCBIfam" id="TIGR03725">
    <property type="entry name" value="T6A_YeaZ"/>
    <property type="match status" value="1"/>
</dbReference>
<dbReference type="FunFam" id="3.30.420.40:FF:000097">
    <property type="entry name" value="tRNA threonylcarbamoyladenosine biosynthesis protein TsaB"/>
    <property type="match status" value="1"/>
</dbReference>
<evidence type="ECO:0000256" key="6">
    <source>
        <dbReference type="ARBA" id="ARBA00032446"/>
    </source>
</evidence>
<dbReference type="Proteomes" id="UP000182769">
    <property type="component" value="Unassembled WGS sequence"/>
</dbReference>
<dbReference type="AlphaFoldDB" id="A0A0K6IP93"/>
<protein>
    <recommendedName>
        <fullName evidence="3">tRNA threonylcarbamoyladenosine biosynthesis protein TsaB</fullName>
    </recommendedName>
    <alternativeName>
        <fullName evidence="6">t(6)A37 threonylcarbamoyladenosine biosynthesis protein TsaB</fullName>
    </alternativeName>
</protein>
<comment type="subcellular location">
    <subcellularLocation>
        <location evidence="1">Cytoplasm</location>
    </subcellularLocation>
</comment>
<dbReference type="EMBL" id="CYHG01000008">
    <property type="protein sequence ID" value="CUB04928.1"/>
    <property type="molecule type" value="Genomic_DNA"/>
</dbReference>
<sequence>MTAILALDTSTPACSVALIQDGVVLEDFRIAPRQHNDLILPMVDQILSQAGLTLAQLDAIAFGRGPGSFTGLRISAGVVQGLAYGADLPVVPISTLAAMALEAHQATYHDDWLAALDARMGEIYVGGYHIAKQDEFWVATETYAERVIVPDNLTQIEQAYQGVGSGWIYQERLNDVLPAPAIQVLSEIAPRAACIAQLAAYEFSLNNVVSADQALPVYLRDEITWEKQPARIGKR</sequence>
<dbReference type="GO" id="GO:0005829">
    <property type="term" value="C:cytosol"/>
    <property type="evidence" value="ECO:0007669"/>
    <property type="project" value="TreeGrafter"/>
</dbReference>
<dbReference type="InterPro" id="IPR000905">
    <property type="entry name" value="Gcp-like_dom"/>
</dbReference>
<dbReference type="Pfam" id="PF00814">
    <property type="entry name" value="TsaD"/>
    <property type="match status" value="1"/>
</dbReference>
<dbReference type="InterPro" id="IPR022496">
    <property type="entry name" value="T6A_TsaB"/>
</dbReference>
<keyword evidence="5" id="KW-0819">tRNA processing</keyword>
<gene>
    <name evidence="8" type="ORF">Ga0061065_108152</name>
</gene>
<proteinExistence type="inferred from homology"/>
<evidence type="ECO:0000256" key="2">
    <source>
        <dbReference type="ARBA" id="ARBA00010493"/>
    </source>
</evidence>